<gene>
    <name evidence="4" type="ORF">LCGC14_0945310</name>
    <name evidence="3" type="ORF">LCGC14_1844910</name>
</gene>
<accession>A0A0F9P4Y8</accession>
<feature type="coiled-coil region" evidence="1">
    <location>
        <begin position="65"/>
        <end position="92"/>
    </location>
</feature>
<dbReference type="Pfam" id="PF02036">
    <property type="entry name" value="SCP2"/>
    <property type="match status" value="1"/>
</dbReference>
<dbReference type="EMBL" id="LAZR01018442">
    <property type="protein sequence ID" value="KKL96396.1"/>
    <property type="molecule type" value="Genomic_DNA"/>
</dbReference>
<dbReference type="EMBL" id="LAZR01003331">
    <property type="protein sequence ID" value="KKN19477.1"/>
    <property type="molecule type" value="Genomic_DNA"/>
</dbReference>
<dbReference type="InterPro" id="IPR003033">
    <property type="entry name" value="SCP2_sterol-bd_dom"/>
</dbReference>
<feature type="domain" description="SCP2" evidence="2">
    <location>
        <begin position="66"/>
        <end position="160"/>
    </location>
</feature>
<evidence type="ECO:0000259" key="2">
    <source>
        <dbReference type="Pfam" id="PF02036"/>
    </source>
</evidence>
<sequence length="179" mass="20287">MSLECNNCGRKIETVSQQCGQSTTINIETNKMECDMGRCGVISFDKILCENCCINSSIMEIFYGFERLSKSNLEFREELDELKTTVIQIKLENPDFAYWVEFGSGKFKVGKGETTRATINFSSSQKIWSDILAGRSVSFIEFFKGNLKIEGDLQYAVVYLDLLELASEINQEVGVVYNE</sequence>
<dbReference type="Gene3D" id="3.30.1050.10">
    <property type="entry name" value="SCP2 sterol-binding domain"/>
    <property type="match status" value="1"/>
</dbReference>
<dbReference type="InterPro" id="IPR036527">
    <property type="entry name" value="SCP2_sterol-bd_dom_sf"/>
</dbReference>
<evidence type="ECO:0000313" key="4">
    <source>
        <dbReference type="EMBL" id="KKN19477.1"/>
    </source>
</evidence>
<reference evidence="4" key="1">
    <citation type="journal article" date="2015" name="Nature">
        <title>Complex archaea that bridge the gap between prokaryotes and eukaryotes.</title>
        <authorList>
            <person name="Spang A."/>
            <person name="Saw J.H."/>
            <person name="Jorgensen S.L."/>
            <person name="Zaremba-Niedzwiedzka K."/>
            <person name="Martijn J."/>
            <person name="Lind A.E."/>
            <person name="van Eijk R."/>
            <person name="Schleper C."/>
            <person name="Guy L."/>
            <person name="Ettema T.J."/>
        </authorList>
    </citation>
    <scope>NUCLEOTIDE SEQUENCE</scope>
</reference>
<evidence type="ECO:0000256" key="1">
    <source>
        <dbReference type="SAM" id="Coils"/>
    </source>
</evidence>
<organism evidence="4">
    <name type="scientific">marine sediment metagenome</name>
    <dbReference type="NCBI Taxonomy" id="412755"/>
    <lineage>
        <taxon>unclassified sequences</taxon>
        <taxon>metagenomes</taxon>
        <taxon>ecological metagenomes</taxon>
    </lineage>
</organism>
<keyword evidence="1" id="KW-0175">Coiled coil</keyword>
<proteinExistence type="predicted"/>
<comment type="caution">
    <text evidence="4">The sequence shown here is derived from an EMBL/GenBank/DDBJ whole genome shotgun (WGS) entry which is preliminary data.</text>
</comment>
<dbReference type="AlphaFoldDB" id="A0A0F9P4Y8"/>
<name>A0A0F9P4Y8_9ZZZZ</name>
<evidence type="ECO:0000313" key="3">
    <source>
        <dbReference type="EMBL" id="KKL96396.1"/>
    </source>
</evidence>
<protein>
    <recommendedName>
        <fullName evidence="2">SCP2 domain-containing protein</fullName>
    </recommendedName>
</protein>
<dbReference type="SUPFAM" id="SSF55718">
    <property type="entry name" value="SCP-like"/>
    <property type="match status" value="1"/>
</dbReference>